<dbReference type="InterPro" id="IPR036058">
    <property type="entry name" value="Kazal_dom_sf"/>
</dbReference>
<protein>
    <recommendedName>
        <fullName evidence="2">Kazal-like domain-containing protein</fullName>
    </recommendedName>
</protein>
<evidence type="ECO:0000256" key="1">
    <source>
        <dbReference type="SAM" id="SignalP"/>
    </source>
</evidence>
<dbReference type="Pfam" id="PF00050">
    <property type="entry name" value="Kazal_1"/>
    <property type="match status" value="1"/>
</dbReference>
<keyword evidence="1" id="KW-0732">Signal</keyword>
<name>A0ABD3N0V8_9STRA</name>
<proteinExistence type="predicted"/>
<accession>A0ABD3N0V8</accession>
<dbReference type="EMBL" id="JALLBG020000072">
    <property type="protein sequence ID" value="KAL3767841.1"/>
    <property type="molecule type" value="Genomic_DNA"/>
</dbReference>
<sequence>MMQTLLLVSALSAVGGLGNGAGDSDKDGDRVNADILHRPANQWERVAADAGSTSCSTTGESSSSCSDYEYCHRDSGSCDGQGTCAERPMVCTQDYEPVCGCDGNTYGNECGAYAGGVSVSFDGECDISIKTQSTTPSPIEMASENTDGGAAALDIITGTDTINGNSDILSNFGGGGGNDPSLDIGPIITTNTAGSGVHSDIFASAALVGLVWWYTSGLNVNN</sequence>
<dbReference type="Gene3D" id="3.30.60.30">
    <property type="match status" value="1"/>
</dbReference>
<dbReference type="SMART" id="SM00280">
    <property type="entry name" value="KAZAL"/>
    <property type="match status" value="1"/>
</dbReference>
<feature type="signal peptide" evidence="1">
    <location>
        <begin position="1"/>
        <end position="16"/>
    </location>
</feature>
<evidence type="ECO:0000259" key="2">
    <source>
        <dbReference type="PROSITE" id="PS51465"/>
    </source>
</evidence>
<feature type="chain" id="PRO_5044803994" description="Kazal-like domain-containing protein" evidence="1">
    <location>
        <begin position="17"/>
        <end position="222"/>
    </location>
</feature>
<dbReference type="InterPro" id="IPR002350">
    <property type="entry name" value="Kazal_dom"/>
</dbReference>
<organism evidence="3 4">
    <name type="scientific">Discostella pseudostelligera</name>
    <dbReference type="NCBI Taxonomy" id="259834"/>
    <lineage>
        <taxon>Eukaryota</taxon>
        <taxon>Sar</taxon>
        <taxon>Stramenopiles</taxon>
        <taxon>Ochrophyta</taxon>
        <taxon>Bacillariophyta</taxon>
        <taxon>Coscinodiscophyceae</taxon>
        <taxon>Thalassiosirophycidae</taxon>
        <taxon>Stephanodiscales</taxon>
        <taxon>Stephanodiscaceae</taxon>
        <taxon>Discostella</taxon>
    </lineage>
</organism>
<comment type="caution">
    <text evidence="3">The sequence shown here is derived from an EMBL/GenBank/DDBJ whole genome shotgun (WGS) entry which is preliminary data.</text>
</comment>
<reference evidence="3 4" key="1">
    <citation type="submission" date="2024-10" db="EMBL/GenBank/DDBJ databases">
        <title>Updated reference genomes for cyclostephanoid diatoms.</title>
        <authorList>
            <person name="Roberts W.R."/>
            <person name="Alverson A.J."/>
        </authorList>
    </citation>
    <scope>NUCLEOTIDE SEQUENCE [LARGE SCALE GENOMIC DNA]</scope>
    <source>
        <strain evidence="3 4">AJA232-27</strain>
    </source>
</reference>
<dbReference type="PROSITE" id="PS51465">
    <property type="entry name" value="KAZAL_2"/>
    <property type="match status" value="1"/>
</dbReference>
<dbReference type="SUPFAM" id="SSF100895">
    <property type="entry name" value="Kazal-type serine protease inhibitors"/>
    <property type="match status" value="1"/>
</dbReference>
<dbReference type="AlphaFoldDB" id="A0ABD3N0V8"/>
<keyword evidence="4" id="KW-1185">Reference proteome</keyword>
<feature type="domain" description="Kazal-like" evidence="2">
    <location>
        <begin position="79"/>
        <end position="127"/>
    </location>
</feature>
<dbReference type="Proteomes" id="UP001530293">
    <property type="component" value="Unassembled WGS sequence"/>
</dbReference>
<gene>
    <name evidence="3" type="ORF">ACHAWU_007319</name>
</gene>
<evidence type="ECO:0000313" key="3">
    <source>
        <dbReference type="EMBL" id="KAL3767841.1"/>
    </source>
</evidence>
<evidence type="ECO:0000313" key="4">
    <source>
        <dbReference type="Proteomes" id="UP001530293"/>
    </source>
</evidence>